<proteinExistence type="predicted"/>
<keyword evidence="2" id="KW-1185">Reference proteome</keyword>
<comment type="caution">
    <text evidence="1">The sequence shown here is derived from an EMBL/GenBank/DDBJ whole genome shotgun (WGS) entry which is preliminary data.</text>
</comment>
<name>A0A1R3KEV2_9ROSI</name>
<organism evidence="1 2">
    <name type="scientific">Corchorus olitorius</name>
    <dbReference type="NCBI Taxonomy" id="93759"/>
    <lineage>
        <taxon>Eukaryota</taxon>
        <taxon>Viridiplantae</taxon>
        <taxon>Streptophyta</taxon>
        <taxon>Embryophyta</taxon>
        <taxon>Tracheophyta</taxon>
        <taxon>Spermatophyta</taxon>
        <taxon>Magnoliopsida</taxon>
        <taxon>eudicotyledons</taxon>
        <taxon>Gunneridae</taxon>
        <taxon>Pentapetalae</taxon>
        <taxon>rosids</taxon>
        <taxon>malvids</taxon>
        <taxon>Malvales</taxon>
        <taxon>Malvaceae</taxon>
        <taxon>Grewioideae</taxon>
        <taxon>Apeibeae</taxon>
        <taxon>Corchorus</taxon>
    </lineage>
</organism>
<gene>
    <name evidence="1" type="ORF">COLO4_08711</name>
</gene>
<evidence type="ECO:0000313" key="1">
    <source>
        <dbReference type="EMBL" id="OMP05611.1"/>
    </source>
</evidence>
<reference evidence="2" key="1">
    <citation type="submission" date="2013-09" db="EMBL/GenBank/DDBJ databases">
        <title>Corchorus olitorius genome sequencing.</title>
        <authorList>
            <person name="Alam M."/>
            <person name="Haque M.S."/>
            <person name="Islam M.S."/>
            <person name="Emdad E.M."/>
            <person name="Islam M.M."/>
            <person name="Ahmed B."/>
            <person name="Halim A."/>
            <person name="Hossen Q.M.M."/>
            <person name="Hossain M.Z."/>
            <person name="Ahmed R."/>
            <person name="Khan M.M."/>
            <person name="Islam R."/>
            <person name="Rashid M.M."/>
            <person name="Khan S.A."/>
            <person name="Rahman M.S."/>
            <person name="Alam M."/>
            <person name="Yahiya A.S."/>
            <person name="Khan M.S."/>
            <person name="Azam M.S."/>
            <person name="Haque T."/>
            <person name="Lashkar M.Z.H."/>
            <person name="Akhand A.I."/>
            <person name="Morshed G."/>
            <person name="Roy S."/>
            <person name="Uddin K.S."/>
            <person name="Rabeya T."/>
            <person name="Hossain A.S."/>
            <person name="Chowdhury A."/>
            <person name="Snigdha A.R."/>
            <person name="Mortoza M.S."/>
            <person name="Matin S.A."/>
            <person name="Hoque S.M.E."/>
            <person name="Islam M.K."/>
            <person name="Roy D.K."/>
            <person name="Haider R."/>
            <person name="Moosa M.M."/>
            <person name="Elias S.M."/>
            <person name="Hasan A.M."/>
            <person name="Jahan S."/>
            <person name="Shafiuddin M."/>
            <person name="Mahmood N."/>
            <person name="Shommy N.S."/>
        </authorList>
    </citation>
    <scope>NUCLEOTIDE SEQUENCE [LARGE SCALE GENOMIC DNA]</scope>
    <source>
        <strain evidence="2">cv. O-4</strain>
    </source>
</reference>
<protein>
    <submittedName>
        <fullName evidence="1">Uncharacterized protein</fullName>
    </submittedName>
</protein>
<evidence type="ECO:0000313" key="2">
    <source>
        <dbReference type="Proteomes" id="UP000187203"/>
    </source>
</evidence>
<dbReference type="Proteomes" id="UP000187203">
    <property type="component" value="Unassembled WGS sequence"/>
</dbReference>
<sequence>MIASVGVFNILREHDEVEYNEYVKIKSTLYDIFEDLYALICAAILYGSEVLKELKNKREGKRGQRGGDNHQANNGLNQVRRWANFGDASGIIA</sequence>
<dbReference type="AlphaFoldDB" id="A0A1R3KEV2"/>
<accession>A0A1R3KEV2</accession>
<dbReference type="EMBL" id="AWUE01013930">
    <property type="protein sequence ID" value="OMP05611.1"/>
    <property type="molecule type" value="Genomic_DNA"/>
</dbReference>